<keyword evidence="2" id="KW-1185">Reference proteome</keyword>
<dbReference type="EMBL" id="JAAARO010000008">
    <property type="protein sequence ID" value="KAF5743946.1"/>
    <property type="molecule type" value="Genomic_DNA"/>
</dbReference>
<evidence type="ECO:0000313" key="2">
    <source>
        <dbReference type="Proteomes" id="UP000593562"/>
    </source>
</evidence>
<proteinExistence type="predicted"/>
<dbReference type="AlphaFoldDB" id="A0A7J7DD00"/>
<organism evidence="1 2">
    <name type="scientific">Tripterygium wilfordii</name>
    <name type="common">Thunder God vine</name>
    <dbReference type="NCBI Taxonomy" id="458696"/>
    <lineage>
        <taxon>Eukaryota</taxon>
        <taxon>Viridiplantae</taxon>
        <taxon>Streptophyta</taxon>
        <taxon>Embryophyta</taxon>
        <taxon>Tracheophyta</taxon>
        <taxon>Spermatophyta</taxon>
        <taxon>Magnoliopsida</taxon>
        <taxon>eudicotyledons</taxon>
        <taxon>Gunneridae</taxon>
        <taxon>Pentapetalae</taxon>
        <taxon>rosids</taxon>
        <taxon>fabids</taxon>
        <taxon>Celastrales</taxon>
        <taxon>Celastraceae</taxon>
        <taxon>Tripterygium</taxon>
    </lineage>
</organism>
<name>A0A7J7DD00_TRIWF</name>
<dbReference type="Proteomes" id="UP000593562">
    <property type="component" value="Unassembled WGS sequence"/>
</dbReference>
<dbReference type="InterPro" id="IPR036811">
    <property type="entry name" value="Ubol_cytC_Rdtase_hinge_dom_sf"/>
</dbReference>
<dbReference type="InParanoid" id="A0A7J7DD00"/>
<gene>
    <name evidence="1" type="ORF">HS088_TW08G00534</name>
</gene>
<accession>A0A7J7DD00</accession>
<comment type="caution">
    <text evidence="1">The sequence shown here is derived from an EMBL/GenBank/DDBJ whole genome shotgun (WGS) entry which is preliminary data.</text>
</comment>
<reference evidence="1 2" key="1">
    <citation type="journal article" date="2020" name="Nat. Commun.">
        <title>Genome of Tripterygium wilfordii and identification of cytochrome P450 involved in triptolide biosynthesis.</title>
        <authorList>
            <person name="Tu L."/>
            <person name="Su P."/>
            <person name="Zhang Z."/>
            <person name="Gao L."/>
            <person name="Wang J."/>
            <person name="Hu T."/>
            <person name="Zhou J."/>
            <person name="Zhang Y."/>
            <person name="Zhao Y."/>
            <person name="Liu Y."/>
            <person name="Song Y."/>
            <person name="Tong Y."/>
            <person name="Lu Y."/>
            <person name="Yang J."/>
            <person name="Xu C."/>
            <person name="Jia M."/>
            <person name="Peters R.J."/>
            <person name="Huang L."/>
            <person name="Gao W."/>
        </authorList>
    </citation>
    <scope>NUCLEOTIDE SEQUENCE [LARGE SCALE GENOMIC DNA]</scope>
    <source>
        <strain evidence="2">cv. XIE 37</strain>
        <tissue evidence="1">Leaf</tissue>
    </source>
</reference>
<dbReference type="SUPFAM" id="SSF81531">
    <property type="entry name" value="Non-heme 11 kDa protein of cytochrome bc1 complex (Ubiquinol-cytochrome c reductase)"/>
    <property type="match status" value="1"/>
</dbReference>
<protein>
    <submittedName>
        <fullName evidence="1">Uncharacterized protein</fullName>
    </submittedName>
</protein>
<evidence type="ECO:0000313" key="1">
    <source>
        <dbReference type="EMBL" id="KAF5743946.1"/>
    </source>
</evidence>
<sequence>MTDLQKSILQTALRISCLTGLWSAMADEEPVDPKKHLEEACKPKCVKPLLEYKVRTA</sequence>